<sequence length="67" mass="7333">MATLLLAVPFFLTITSSCSIFFSRYSCFFTNISSVTLSFCIASDVVGALSSFLPPNTLLKKLILFIL</sequence>
<keyword evidence="1" id="KW-1133">Transmembrane helix</keyword>
<dbReference type="AlphaFoldDB" id="A0A224Y5L6"/>
<protein>
    <submittedName>
        <fullName evidence="2">Uncharacterized protein</fullName>
    </submittedName>
</protein>
<dbReference type="EMBL" id="GFTR01000014">
    <property type="protein sequence ID" value="JAW16412.1"/>
    <property type="molecule type" value="Transcribed_RNA"/>
</dbReference>
<evidence type="ECO:0000313" key="2">
    <source>
        <dbReference type="EMBL" id="JAW16412.1"/>
    </source>
</evidence>
<name>A0A224Y5L6_9HEMI</name>
<keyword evidence="1" id="KW-0472">Membrane</keyword>
<feature type="transmembrane region" description="Helical" evidence="1">
    <location>
        <begin position="28"/>
        <end position="53"/>
    </location>
</feature>
<proteinExistence type="predicted"/>
<keyword evidence="1" id="KW-0812">Transmembrane</keyword>
<organism evidence="2">
    <name type="scientific">Panstrongylus lignarius</name>
    <dbReference type="NCBI Taxonomy" id="156445"/>
    <lineage>
        <taxon>Eukaryota</taxon>
        <taxon>Metazoa</taxon>
        <taxon>Ecdysozoa</taxon>
        <taxon>Arthropoda</taxon>
        <taxon>Hexapoda</taxon>
        <taxon>Insecta</taxon>
        <taxon>Pterygota</taxon>
        <taxon>Neoptera</taxon>
        <taxon>Paraneoptera</taxon>
        <taxon>Hemiptera</taxon>
        <taxon>Heteroptera</taxon>
        <taxon>Panheteroptera</taxon>
        <taxon>Cimicomorpha</taxon>
        <taxon>Reduviidae</taxon>
        <taxon>Triatominae</taxon>
        <taxon>Panstrongylus</taxon>
    </lineage>
</organism>
<reference evidence="2" key="1">
    <citation type="journal article" date="2018" name="PLoS Negl. Trop. Dis.">
        <title>An insight into the salivary gland and fat body transcriptome of Panstrongylus lignarius (Hemiptera: Heteroptera), the main vector of Chagas disease in Peru.</title>
        <authorList>
            <person name="Nevoa J.C."/>
            <person name="Mendes M.T."/>
            <person name="da Silva M.V."/>
            <person name="Soares S.C."/>
            <person name="Oliveira C.J.F."/>
            <person name="Ribeiro J.M.C."/>
        </authorList>
    </citation>
    <scope>NUCLEOTIDE SEQUENCE</scope>
</reference>
<accession>A0A224Y5L6</accession>
<evidence type="ECO:0000256" key="1">
    <source>
        <dbReference type="SAM" id="Phobius"/>
    </source>
</evidence>